<reference evidence="12" key="1">
    <citation type="submission" date="2018-05" db="EMBL/GenBank/DDBJ databases">
        <authorList>
            <person name="Lanie J.A."/>
            <person name="Ng W.-L."/>
            <person name="Kazmierczak K.M."/>
            <person name="Andrzejewski T.M."/>
            <person name="Davidsen T.M."/>
            <person name="Wayne K.J."/>
            <person name="Tettelin H."/>
            <person name="Glass J.I."/>
            <person name="Rusch D."/>
            <person name="Podicherti R."/>
            <person name="Tsui H.-C.T."/>
            <person name="Winkler M.E."/>
        </authorList>
    </citation>
    <scope>NUCLEOTIDE SEQUENCE</scope>
</reference>
<keyword evidence="6" id="KW-0573">Peptidoglycan synthesis</keyword>
<dbReference type="InterPro" id="IPR050515">
    <property type="entry name" value="Beta-lactam/transpept"/>
</dbReference>
<feature type="domain" description="Penicillin-binding protein dimerisation" evidence="11">
    <location>
        <begin position="2"/>
        <end position="44"/>
    </location>
</feature>
<name>A0A382E4R3_9ZZZZ</name>
<dbReference type="SUPFAM" id="SSF56601">
    <property type="entry name" value="beta-lactamase/transpeptidase-like"/>
    <property type="match status" value="1"/>
</dbReference>
<dbReference type="Pfam" id="PF00905">
    <property type="entry name" value="Transpeptidase"/>
    <property type="match status" value="1"/>
</dbReference>
<dbReference type="InterPro" id="IPR001460">
    <property type="entry name" value="PCN-bd_Tpept"/>
</dbReference>
<keyword evidence="5" id="KW-0133">Cell shape</keyword>
<evidence type="ECO:0000256" key="7">
    <source>
        <dbReference type="ARBA" id="ARBA00022989"/>
    </source>
</evidence>
<evidence type="ECO:0000313" key="12">
    <source>
        <dbReference type="EMBL" id="SVB45342.1"/>
    </source>
</evidence>
<protein>
    <recommendedName>
        <fullName evidence="13">Penicillin-binding protein transpeptidase domain-containing protein</fullName>
    </recommendedName>
</protein>
<dbReference type="SUPFAM" id="SSF56519">
    <property type="entry name" value="Penicillin binding protein dimerisation domain"/>
    <property type="match status" value="1"/>
</dbReference>
<accession>A0A382E4R3</accession>
<dbReference type="InterPro" id="IPR012338">
    <property type="entry name" value="Beta-lactam/transpept-like"/>
</dbReference>
<keyword evidence="4" id="KW-0812">Transmembrane</keyword>
<evidence type="ECO:0000256" key="2">
    <source>
        <dbReference type="ARBA" id="ARBA00004236"/>
    </source>
</evidence>
<dbReference type="GO" id="GO:0071972">
    <property type="term" value="F:peptidoglycan L,D-transpeptidase activity"/>
    <property type="evidence" value="ECO:0007669"/>
    <property type="project" value="TreeGrafter"/>
</dbReference>
<dbReference type="Pfam" id="PF03717">
    <property type="entry name" value="PBP_dimer"/>
    <property type="match status" value="1"/>
</dbReference>
<sequence length="406" mass="45587">TNANEYELGDIIGWTGLERSYEHFLKGQRGVQFYQVDAYGREVGHVADFPPRDPEPGQNIITTIDINVQKKLEYIMEERRGVIIVGLPETGEILGAVSAPDYKPELFTGLILENDWNSVLYHPEKPLVNRFSQGLYPPGSIVKMITASVMMDNPDFDPHAEQICEGVYQFGDRVFACWYTTGHGSVNLTSSILHSCDIYFYKTIQYYELAKLAQYFRLFGFGQPTGVDIVGELKGTVPTASYMNNRYGRFGWSKGALLNFCIGQGEILVTPMQVFNYVNLLATRGQALRPHFVNMAQISENIKPNLNTEIWDRIIFDMGQVITHKNGTGKRALPLIPGMKVYGKTGTAENPHGEDHAWFIGWMNYHEKNYSIVVLLENAGSGGVVAAPVAREVFKDIVKVNQLVSR</sequence>
<feature type="domain" description="Penicillin-binding protein transpeptidase" evidence="10">
    <location>
        <begin position="83"/>
        <end position="394"/>
    </location>
</feature>
<evidence type="ECO:0000256" key="8">
    <source>
        <dbReference type="ARBA" id="ARBA00023136"/>
    </source>
</evidence>
<dbReference type="GO" id="GO:0008360">
    <property type="term" value="P:regulation of cell shape"/>
    <property type="evidence" value="ECO:0007669"/>
    <property type="project" value="UniProtKB-KW"/>
</dbReference>
<keyword evidence="8" id="KW-0472">Membrane</keyword>
<keyword evidence="9" id="KW-0961">Cell wall biogenesis/degradation</keyword>
<dbReference type="EMBL" id="UINC01042553">
    <property type="protein sequence ID" value="SVB45342.1"/>
    <property type="molecule type" value="Genomic_DNA"/>
</dbReference>
<evidence type="ECO:0008006" key="13">
    <source>
        <dbReference type="Google" id="ProtNLM"/>
    </source>
</evidence>
<dbReference type="InterPro" id="IPR005311">
    <property type="entry name" value="PBP_dimer"/>
</dbReference>
<dbReference type="Gene3D" id="3.40.710.10">
    <property type="entry name" value="DD-peptidase/beta-lactamase superfamily"/>
    <property type="match status" value="1"/>
</dbReference>
<dbReference type="GO" id="GO:0008658">
    <property type="term" value="F:penicillin binding"/>
    <property type="evidence" value="ECO:0007669"/>
    <property type="project" value="InterPro"/>
</dbReference>
<evidence type="ECO:0000256" key="6">
    <source>
        <dbReference type="ARBA" id="ARBA00022984"/>
    </source>
</evidence>
<dbReference type="GO" id="GO:0071555">
    <property type="term" value="P:cell wall organization"/>
    <property type="evidence" value="ECO:0007669"/>
    <property type="project" value="UniProtKB-KW"/>
</dbReference>
<proteinExistence type="predicted"/>
<dbReference type="GO" id="GO:0005886">
    <property type="term" value="C:plasma membrane"/>
    <property type="evidence" value="ECO:0007669"/>
    <property type="project" value="UniProtKB-SubCell"/>
</dbReference>
<evidence type="ECO:0000256" key="4">
    <source>
        <dbReference type="ARBA" id="ARBA00022692"/>
    </source>
</evidence>
<feature type="non-terminal residue" evidence="12">
    <location>
        <position position="1"/>
    </location>
</feature>
<evidence type="ECO:0000259" key="10">
    <source>
        <dbReference type="Pfam" id="PF00905"/>
    </source>
</evidence>
<organism evidence="12">
    <name type="scientific">marine metagenome</name>
    <dbReference type="NCBI Taxonomy" id="408172"/>
    <lineage>
        <taxon>unclassified sequences</taxon>
        <taxon>metagenomes</taxon>
        <taxon>ecological metagenomes</taxon>
    </lineage>
</organism>
<evidence type="ECO:0000256" key="1">
    <source>
        <dbReference type="ARBA" id="ARBA00004167"/>
    </source>
</evidence>
<dbReference type="PANTHER" id="PTHR30627">
    <property type="entry name" value="PEPTIDOGLYCAN D,D-TRANSPEPTIDASE"/>
    <property type="match status" value="1"/>
</dbReference>
<evidence type="ECO:0000259" key="11">
    <source>
        <dbReference type="Pfam" id="PF03717"/>
    </source>
</evidence>
<evidence type="ECO:0000256" key="9">
    <source>
        <dbReference type="ARBA" id="ARBA00023316"/>
    </source>
</evidence>
<keyword evidence="3" id="KW-1003">Cell membrane</keyword>
<evidence type="ECO:0000256" key="5">
    <source>
        <dbReference type="ARBA" id="ARBA00022960"/>
    </source>
</evidence>
<gene>
    <name evidence="12" type="ORF">METZ01_LOCUS198196</name>
</gene>
<dbReference type="AlphaFoldDB" id="A0A382E4R3"/>
<dbReference type="Gene3D" id="3.90.1310.10">
    <property type="entry name" value="Penicillin-binding protein 2a (Domain 2)"/>
    <property type="match status" value="1"/>
</dbReference>
<keyword evidence="7" id="KW-1133">Transmembrane helix</keyword>
<dbReference type="GO" id="GO:0009252">
    <property type="term" value="P:peptidoglycan biosynthetic process"/>
    <property type="evidence" value="ECO:0007669"/>
    <property type="project" value="UniProtKB-KW"/>
</dbReference>
<evidence type="ECO:0000256" key="3">
    <source>
        <dbReference type="ARBA" id="ARBA00022475"/>
    </source>
</evidence>
<dbReference type="InterPro" id="IPR036138">
    <property type="entry name" value="PBP_dimer_sf"/>
</dbReference>
<dbReference type="PANTHER" id="PTHR30627:SF2">
    <property type="entry name" value="PEPTIDOGLYCAN D,D-TRANSPEPTIDASE MRDA"/>
    <property type="match status" value="1"/>
</dbReference>
<comment type="subcellular location">
    <subcellularLocation>
        <location evidence="2">Cell membrane</location>
    </subcellularLocation>
    <subcellularLocation>
        <location evidence="1">Membrane</location>
        <topology evidence="1">Single-pass membrane protein</topology>
    </subcellularLocation>
</comment>